<organism evidence="2 3">
    <name type="scientific">Parasponia andersonii</name>
    <name type="common">Sponia andersonii</name>
    <dbReference type="NCBI Taxonomy" id="3476"/>
    <lineage>
        <taxon>Eukaryota</taxon>
        <taxon>Viridiplantae</taxon>
        <taxon>Streptophyta</taxon>
        <taxon>Embryophyta</taxon>
        <taxon>Tracheophyta</taxon>
        <taxon>Spermatophyta</taxon>
        <taxon>Magnoliopsida</taxon>
        <taxon>eudicotyledons</taxon>
        <taxon>Gunneridae</taxon>
        <taxon>Pentapetalae</taxon>
        <taxon>rosids</taxon>
        <taxon>fabids</taxon>
        <taxon>Rosales</taxon>
        <taxon>Cannabaceae</taxon>
        <taxon>Parasponia</taxon>
    </lineage>
</organism>
<evidence type="ECO:0000313" key="3">
    <source>
        <dbReference type="Proteomes" id="UP000237105"/>
    </source>
</evidence>
<evidence type="ECO:0008006" key="4">
    <source>
        <dbReference type="Google" id="ProtNLM"/>
    </source>
</evidence>
<dbReference type="AlphaFoldDB" id="A0A2P5BYR3"/>
<dbReference type="Proteomes" id="UP000237105">
    <property type="component" value="Unassembled WGS sequence"/>
</dbReference>
<evidence type="ECO:0000256" key="1">
    <source>
        <dbReference type="SAM" id="MobiDB-lite"/>
    </source>
</evidence>
<gene>
    <name evidence="2" type="ORF">PanWU01x14_198920</name>
</gene>
<evidence type="ECO:0000313" key="2">
    <source>
        <dbReference type="EMBL" id="PON53895.1"/>
    </source>
</evidence>
<dbReference type="EMBL" id="JXTB01000201">
    <property type="protein sequence ID" value="PON53895.1"/>
    <property type="molecule type" value="Genomic_DNA"/>
</dbReference>
<feature type="region of interest" description="Disordered" evidence="1">
    <location>
        <begin position="1"/>
        <end position="53"/>
    </location>
</feature>
<proteinExistence type="predicted"/>
<feature type="compositionally biased region" description="Basic and acidic residues" evidence="1">
    <location>
        <begin position="1"/>
        <end position="23"/>
    </location>
</feature>
<reference evidence="3" key="1">
    <citation type="submission" date="2016-06" db="EMBL/GenBank/DDBJ databases">
        <title>Parallel loss of symbiosis genes in relatives of nitrogen-fixing non-legume Parasponia.</title>
        <authorList>
            <person name="Van Velzen R."/>
            <person name="Holmer R."/>
            <person name="Bu F."/>
            <person name="Rutten L."/>
            <person name="Van Zeijl A."/>
            <person name="Liu W."/>
            <person name="Santuari L."/>
            <person name="Cao Q."/>
            <person name="Sharma T."/>
            <person name="Shen D."/>
            <person name="Roswanjaya Y."/>
            <person name="Wardhani T."/>
            <person name="Kalhor M.S."/>
            <person name="Jansen J."/>
            <person name="Van den Hoogen J."/>
            <person name="Gungor B."/>
            <person name="Hartog M."/>
            <person name="Hontelez J."/>
            <person name="Verver J."/>
            <person name="Yang W.-C."/>
            <person name="Schijlen E."/>
            <person name="Repin R."/>
            <person name="Schilthuizen M."/>
            <person name="Schranz E."/>
            <person name="Heidstra R."/>
            <person name="Miyata K."/>
            <person name="Fedorova E."/>
            <person name="Kohlen W."/>
            <person name="Bisseling T."/>
            <person name="Smit S."/>
            <person name="Geurts R."/>
        </authorList>
    </citation>
    <scope>NUCLEOTIDE SEQUENCE [LARGE SCALE GENOMIC DNA]</scope>
    <source>
        <strain evidence="3">cv. WU1-14</strain>
    </source>
</reference>
<keyword evidence="3" id="KW-1185">Reference proteome</keyword>
<name>A0A2P5BYR3_PARAD</name>
<sequence>KGHVKRECWQLKKNGDSRRKDPESSNTQRNVAHTSDDGEIMYSEAATISKDKQ</sequence>
<feature type="non-terminal residue" evidence="2">
    <location>
        <position position="1"/>
    </location>
</feature>
<comment type="caution">
    <text evidence="2">The sequence shown here is derived from an EMBL/GenBank/DDBJ whole genome shotgun (WGS) entry which is preliminary data.</text>
</comment>
<feature type="compositionally biased region" description="Polar residues" evidence="1">
    <location>
        <begin position="24"/>
        <end position="33"/>
    </location>
</feature>
<protein>
    <recommendedName>
        <fullName evidence="4">Zinc finger, CCHC-type</fullName>
    </recommendedName>
</protein>
<accession>A0A2P5BYR3</accession>